<feature type="transmembrane region" description="Helical" evidence="1">
    <location>
        <begin position="94"/>
        <end position="116"/>
    </location>
</feature>
<feature type="transmembrane region" description="Helical" evidence="1">
    <location>
        <begin position="175"/>
        <end position="204"/>
    </location>
</feature>
<feature type="transmembrane region" description="Helical" evidence="1">
    <location>
        <begin position="216"/>
        <end position="239"/>
    </location>
</feature>
<feature type="transmembrane region" description="Helical" evidence="1">
    <location>
        <begin position="310"/>
        <end position="328"/>
    </location>
</feature>
<evidence type="ECO:0000313" key="2">
    <source>
        <dbReference type="EMBL" id="OUJ74313.1"/>
    </source>
</evidence>
<dbReference type="RefSeq" id="WP_086594170.1">
    <property type="nucleotide sequence ID" value="NZ_MTSE01000004.1"/>
</dbReference>
<keyword evidence="1" id="KW-0812">Transmembrane</keyword>
<dbReference type="InterPro" id="IPR046107">
    <property type="entry name" value="DUF6044"/>
</dbReference>
<dbReference type="OrthoDB" id="2349131at2"/>
<dbReference type="Pfam" id="PF19510">
    <property type="entry name" value="DUF6044"/>
    <property type="match status" value="1"/>
</dbReference>
<reference evidence="2 3" key="1">
    <citation type="submission" date="2017-01" db="EMBL/GenBank/DDBJ databases">
        <title>A new Hymenobacter.</title>
        <authorList>
            <person name="Liang Y."/>
            <person name="Feng F."/>
        </authorList>
    </citation>
    <scope>NUCLEOTIDE SEQUENCE [LARGE SCALE GENOMIC DNA]</scope>
    <source>
        <strain evidence="2">MIMBbqt21</strain>
    </source>
</reference>
<dbReference type="Proteomes" id="UP000194873">
    <property type="component" value="Unassembled WGS sequence"/>
</dbReference>
<comment type="caution">
    <text evidence="2">The sequence shown here is derived from an EMBL/GenBank/DDBJ whole genome shotgun (WGS) entry which is preliminary data.</text>
</comment>
<name>A0A243WF26_9BACT</name>
<keyword evidence="1" id="KW-1133">Transmembrane helix</keyword>
<feature type="transmembrane region" description="Helical" evidence="1">
    <location>
        <begin position="348"/>
        <end position="365"/>
    </location>
</feature>
<evidence type="ECO:0000313" key="3">
    <source>
        <dbReference type="Proteomes" id="UP000194873"/>
    </source>
</evidence>
<evidence type="ECO:0008006" key="4">
    <source>
        <dbReference type="Google" id="ProtNLM"/>
    </source>
</evidence>
<evidence type="ECO:0000256" key="1">
    <source>
        <dbReference type="SAM" id="Phobius"/>
    </source>
</evidence>
<feature type="transmembrane region" description="Helical" evidence="1">
    <location>
        <begin position="281"/>
        <end position="298"/>
    </location>
</feature>
<dbReference type="AlphaFoldDB" id="A0A243WF26"/>
<gene>
    <name evidence="2" type="ORF">BXP70_11390</name>
</gene>
<organism evidence="2 3">
    <name type="scientific">Hymenobacter crusticola</name>
    <dbReference type="NCBI Taxonomy" id="1770526"/>
    <lineage>
        <taxon>Bacteria</taxon>
        <taxon>Pseudomonadati</taxon>
        <taxon>Bacteroidota</taxon>
        <taxon>Cytophagia</taxon>
        <taxon>Cytophagales</taxon>
        <taxon>Hymenobacteraceae</taxon>
        <taxon>Hymenobacter</taxon>
    </lineage>
</organism>
<feature type="transmembrane region" description="Helical" evidence="1">
    <location>
        <begin position="128"/>
        <end position="148"/>
    </location>
</feature>
<protein>
    <recommendedName>
        <fullName evidence="4">YfhO family protein</fullName>
    </recommendedName>
</protein>
<dbReference type="EMBL" id="MTSE01000004">
    <property type="protein sequence ID" value="OUJ74313.1"/>
    <property type="molecule type" value="Genomic_DNA"/>
</dbReference>
<accession>A0A243WF26</accession>
<sequence length="577" mass="64312">MSISSRFSSPLLLALLGLLVFLLPYLVLGPRSYAIIDDNLDAEISIPYLLTHHHLTLDYRPSAMVQPIMNGLPRNALRSGLSITMPLFAALPPLWAYLGHQVLVRLLGLLGMYALLRRHFFSGAEARSQWLAAGVALAWAVLPLYVIYGLSVAGQPWLLLALLNLRQGPGRWTDWLLIILFPLWSMFVFVGPFVVAGMVGLLLWHAWQGRGVAWRVVAGLVLLTVVYVIVEYPLFYSLLVAKQFVPHRLAFNLAQLGPHGWRAGLKSAAQYFLMGQYHASLFFRGAALLAVGAALVSVPAAGRRTLGREVLPLLTVLAGVALFCGFYPQLVEVVQDRVPALRTFNLSRFHFLTPLLWFVVLVLCLRRLPSARLRGALVGLQLLIGLAMNAEWMANLRSLAGHARPSEPSYQAFIAPRLFAAVQRSIRQQTGQEPAQYRVACLGLPPSVAQLNGFYTLDSYQNNYPLAYKRQFRPLIAGELAKSPVLRIYFDDWGNRCYLLSAELGKNFRVPALPTRTVQDFAFDAAAFRRLGGRYVLSAARLATPERSGLRLVSRFQDPTSYWQLYLYSAERNGVAE</sequence>
<keyword evidence="3" id="KW-1185">Reference proteome</keyword>
<proteinExistence type="predicted"/>
<keyword evidence="1" id="KW-0472">Membrane</keyword>